<sequence>MSPPLTLEQYLAQVWDDDRPRELIAGVPTPMPPESWRNAQISTRLLLELARFVAPNQLSHKDVELAVSGYRAQTRIPDLMVLSPQLAAVLQGQSRAIIVQDMPPPLLVVEVVLPGKENADRDYRYKRSEYAARCIAEYWIVDPQREQITVLQWVDGFYEAMVRSGTDALTSAVIPDFDLTVAQILNP</sequence>
<reference evidence="2" key="1">
    <citation type="submission" date="2012-04" db="EMBL/GenBank/DDBJ databases">
        <authorList>
            <person name="Borisov I.G."/>
            <person name="Ivanikova N.V."/>
            <person name="Pinevich A.V."/>
        </authorList>
    </citation>
    <scope>NUCLEOTIDE SEQUENCE [LARGE SCALE GENOMIC DNA]</scope>
    <source>
        <strain evidence="2">CALU 1027</strain>
    </source>
</reference>
<protein>
    <recommendedName>
        <fullName evidence="1">Putative restriction endonuclease domain-containing protein</fullName>
    </recommendedName>
</protein>
<comment type="caution">
    <text evidence="2">The sequence shown here is derived from an EMBL/GenBank/DDBJ whole genome shotgun (WGS) entry which is preliminary data.</text>
</comment>
<dbReference type="eggNOG" id="COG4636">
    <property type="taxonomic scope" value="Bacteria"/>
</dbReference>
<organism evidence="2 3">
    <name type="scientific">Prochlorothrix hollandica PCC 9006 = CALU 1027</name>
    <dbReference type="NCBI Taxonomy" id="317619"/>
    <lineage>
        <taxon>Bacteria</taxon>
        <taxon>Bacillati</taxon>
        <taxon>Cyanobacteriota</taxon>
        <taxon>Cyanophyceae</taxon>
        <taxon>Prochlorotrichales</taxon>
        <taxon>Prochlorotrichaceae</taxon>
        <taxon>Prochlorothrix</taxon>
    </lineage>
</organism>
<keyword evidence="3" id="KW-1185">Reference proteome</keyword>
<dbReference type="InterPro" id="IPR011335">
    <property type="entry name" value="Restrct_endonuc-II-like"/>
</dbReference>
<dbReference type="RefSeq" id="WP_017710804.1">
    <property type="nucleotide sequence ID" value="NZ_KB235933.1"/>
</dbReference>
<dbReference type="SUPFAM" id="SSF52980">
    <property type="entry name" value="Restriction endonuclease-like"/>
    <property type="match status" value="1"/>
</dbReference>
<dbReference type="OrthoDB" id="428427at2"/>
<dbReference type="Gene3D" id="3.90.1570.10">
    <property type="entry name" value="tt1808, chain A"/>
    <property type="match status" value="1"/>
</dbReference>
<dbReference type="PANTHER" id="PTHR34107:SF2">
    <property type="entry name" value="SLL0888 PROTEIN"/>
    <property type="match status" value="1"/>
</dbReference>
<dbReference type="PANTHER" id="PTHR34107">
    <property type="entry name" value="SLL0198 PROTEIN-RELATED"/>
    <property type="match status" value="1"/>
</dbReference>
<dbReference type="Proteomes" id="UP000034681">
    <property type="component" value="Unassembled WGS sequence"/>
</dbReference>
<dbReference type="CDD" id="cd06260">
    <property type="entry name" value="DUF820-like"/>
    <property type="match status" value="1"/>
</dbReference>
<dbReference type="InterPro" id="IPR012296">
    <property type="entry name" value="Nuclease_put_TT1808"/>
</dbReference>
<evidence type="ECO:0000313" key="3">
    <source>
        <dbReference type="Proteomes" id="UP000034681"/>
    </source>
</evidence>
<evidence type="ECO:0000259" key="1">
    <source>
        <dbReference type="Pfam" id="PF05685"/>
    </source>
</evidence>
<dbReference type="EMBL" id="AJTX02000004">
    <property type="protein sequence ID" value="KKI99594.1"/>
    <property type="molecule type" value="Genomic_DNA"/>
</dbReference>
<evidence type="ECO:0000313" key="2">
    <source>
        <dbReference type="EMBL" id="KKI99594.1"/>
    </source>
</evidence>
<proteinExistence type="predicted"/>
<name>A0A0M2PTY6_PROHO</name>
<dbReference type="STRING" id="317619.GCA_000332315_00083"/>
<accession>A0A0M2PTY6</accession>
<dbReference type="InterPro" id="IPR008538">
    <property type="entry name" value="Uma2"/>
</dbReference>
<dbReference type="Pfam" id="PF05685">
    <property type="entry name" value="Uma2"/>
    <property type="match status" value="1"/>
</dbReference>
<gene>
    <name evidence="2" type="ORF">PROH_06680</name>
</gene>
<feature type="domain" description="Putative restriction endonuclease" evidence="1">
    <location>
        <begin position="8"/>
        <end position="182"/>
    </location>
</feature>
<dbReference type="AlphaFoldDB" id="A0A0M2PTY6"/>